<protein>
    <submittedName>
        <fullName evidence="2">Alpha-N-acetylglucosaminidase family</fullName>
    </submittedName>
</protein>
<keyword evidence="3" id="KW-1185">Reference proteome</keyword>
<dbReference type="EMBL" id="BJWL01000015">
    <property type="protein sequence ID" value="GFZ02669.1"/>
    <property type="molecule type" value="Genomic_DNA"/>
</dbReference>
<dbReference type="PANTHER" id="PTHR12872:SF1">
    <property type="entry name" value="ALPHA-N-ACETYLGLUCOSAMINIDASE"/>
    <property type="match status" value="1"/>
</dbReference>
<evidence type="ECO:0000313" key="2">
    <source>
        <dbReference type="EMBL" id="GFZ02669.1"/>
    </source>
</evidence>
<evidence type="ECO:0000313" key="3">
    <source>
        <dbReference type="Proteomes" id="UP000585474"/>
    </source>
</evidence>
<name>A0A7J0FVE5_9ERIC</name>
<dbReference type="InterPro" id="IPR007781">
    <property type="entry name" value="NAGLU"/>
</dbReference>
<evidence type="ECO:0000259" key="1">
    <source>
        <dbReference type="Pfam" id="PF12972"/>
    </source>
</evidence>
<dbReference type="Pfam" id="PF12972">
    <property type="entry name" value="NAGLU_C"/>
    <property type="match status" value="1"/>
</dbReference>
<dbReference type="OrthoDB" id="64736at2759"/>
<reference evidence="2 3" key="1">
    <citation type="submission" date="2019-07" db="EMBL/GenBank/DDBJ databases">
        <title>De Novo Assembly of kiwifruit Actinidia rufa.</title>
        <authorList>
            <person name="Sugita-Konishi S."/>
            <person name="Sato K."/>
            <person name="Mori E."/>
            <person name="Abe Y."/>
            <person name="Kisaki G."/>
            <person name="Hamano K."/>
            <person name="Suezawa K."/>
            <person name="Otani M."/>
            <person name="Fukuda T."/>
            <person name="Manabe T."/>
            <person name="Gomi K."/>
            <person name="Tabuchi M."/>
            <person name="Akimitsu K."/>
            <person name="Kataoka I."/>
        </authorList>
    </citation>
    <scope>NUCLEOTIDE SEQUENCE [LARGE SCALE GENOMIC DNA]</scope>
    <source>
        <strain evidence="3">cv. Fuchu</strain>
    </source>
</reference>
<feature type="domain" description="Alpha-N-acetylglucosaminidase C-terminal" evidence="1">
    <location>
        <begin position="32"/>
        <end position="248"/>
    </location>
</feature>
<accession>A0A7J0FVE5</accession>
<dbReference type="Proteomes" id="UP000585474">
    <property type="component" value="Unassembled WGS sequence"/>
</dbReference>
<sequence length="251" mass="28969">MAEKLLPKALRIRCKCSSDHTDTKDSFSAKQALIYLKAHLWYSTQDVVNALRLFLDAGSDLAGSLTYRYDLVDLTRQVLSKLANQVYLDAISAFQDKDVNALSSQSRKFQQLIKDIDKLLAADDNFLLGPWLESAKKLALNPSELRLYEWNARTQVTMWFYTTKSNQSKLHDYANKFWSGLLEAYYLPRASTYFSHLLRSLKENKSFKMDDWRQEWIAYSNKWQAGTETYPVKARGDALAISKALVEKYFG</sequence>
<proteinExistence type="predicted"/>
<dbReference type="Gene3D" id="1.20.120.670">
    <property type="entry name" value="N-acetyl-b-d-glucoasminidase"/>
    <property type="match status" value="1"/>
</dbReference>
<gene>
    <name evidence="2" type="ORF">Acr_15g0012770</name>
</gene>
<comment type="caution">
    <text evidence="2">The sequence shown here is derived from an EMBL/GenBank/DDBJ whole genome shotgun (WGS) entry which is preliminary data.</text>
</comment>
<dbReference type="PANTHER" id="PTHR12872">
    <property type="entry name" value="ALPHA-N-ACETYLGLUCOSAMINIDASE"/>
    <property type="match status" value="1"/>
</dbReference>
<organism evidence="2 3">
    <name type="scientific">Actinidia rufa</name>
    <dbReference type="NCBI Taxonomy" id="165716"/>
    <lineage>
        <taxon>Eukaryota</taxon>
        <taxon>Viridiplantae</taxon>
        <taxon>Streptophyta</taxon>
        <taxon>Embryophyta</taxon>
        <taxon>Tracheophyta</taxon>
        <taxon>Spermatophyta</taxon>
        <taxon>Magnoliopsida</taxon>
        <taxon>eudicotyledons</taxon>
        <taxon>Gunneridae</taxon>
        <taxon>Pentapetalae</taxon>
        <taxon>asterids</taxon>
        <taxon>Ericales</taxon>
        <taxon>Actinidiaceae</taxon>
        <taxon>Actinidia</taxon>
    </lineage>
</organism>
<dbReference type="InterPro" id="IPR024732">
    <property type="entry name" value="NAGLU_C"/>
</dbReference>
<dbReference type="AlphaFoldDB" id="A0A7J0FVE5"/>